<dbReference type="Pfam" id="PF01022">
    <property type="entry name" value="HTH_5"/>
    <property type="match status" value="1"/>
</dbReference>
<dbReference type="SUPFAM" id="SSF46785">
    <property type="entry name" value="Winged helix' DNA-binding domain"/>
    <property type="match status" value="1"/>
</dbReference>
<name>A0A8J7R277_9HYPH</name>
<gene>
    <name evidence="5" type="ORF">J5Y06_09970</name>
</gene>
<dbReference type="NCBIfam" id="NF033788">
    <property type="entry name" value="HTH_metalloreg"/>
    <property type="match status" value="1"/>
</dbReference>
<keyword evidence="1" id="KW-0805">Transcription regulation</keyword>
<dbReference type="RefSeq" id="WP_209334974.1">
    <property type="nucleotide sequence ID" value="NZ_JAGIYY010000002.1"/>
</dbReference>
<dbReference type="PROSITE" id="PS50987">
    <property type="entry name" value="HTH_ARSR_2"/>
    <property type="match status" value="1"/>
</dbReference>
<evidence type="ECO:0000256" key="2">
    <source>
        <dbReference type="ARBA" id="ARBA00023125"/>
    </source>
</evidence>
<comment type="caution">
    <text evidence="5">The sequence shown here is derived from an EMBL/GenBank/DDBJ whole genome shotgun (WGS) entry which is preliminary data.</text>
</comment>
<dbReference type="GO" id="GO:0003677">
    <property type="term" value="F:DNA binding"/>
    <property type="evidence" value="ECO:0007669"/>
    <property type="project" value="UniProtKB-KW"/>
</dbReference>
<protein>
    <submittedName>
        <fullName evidence="5">Winged helix-turn-helix transcriptional regulator</fullName>
    </submittedName>
</protein>
<dbReference type="PANTHER" id="PTHR33154:SF33">
    <property type="entry name" value="TRANSCRIPTIONAL REPRESSOR SDPR"/>
    <property type="match status" value="1"/>
</dbReference>
<evidence type="ECO:0000259" key="4">
    <source>
        <dbReference type="PROSITE" id="PS50987"/>
    </source>
</evidence>
<dbReference type="InterPro" id="IPR036388">
    <property type="entry name" value="WH-like_DNA-bd_sf"/>
</dbReference>
<dbReference type="Proteomes" id="UP000666240">
    <property type="component" value="Unassembled WGS sequence"/>
</dbReference>
<dbReference type="EMBL" id="JAGIYY010000002">
    <property type="protein sequence ID" value="MBP0438976.1"/>
    <property type="molecule type" value="Genomic_DNA"/>
</dbReference>
<evidence type="ECO:0000313" key="6">
    <source>
        <dbReference type="Proteomes" id="UP000666240"/>
    </source>
</evidence>
<evidence type="ECO:0000256" key="1">
    <source>
        <dbReference type="ARBA" id="ARBA00023015"/>
    </source>
</evidence>
<reference evidence="5" key="1">
    <citation type="submission" date="2021-03" db="EMBL/GenBank/DDBJ databases">
        <title>Genome sequencing and assembly of Tianweitania sediminis.</title>
        <authorList>
            <person name="Chhetri G."/>
        </authorList>
    </citation>
    <scope>NUCLEOTIDE SEQUENCE</scope>
    <source>
        <strain evidence="5">Z8</strain>
    </source>
</reference>
<dbReference type="PANTHER" id="PTHR33154">
    <property type="entry name" value="TRANSCRIPTIONAL REGULATOR, ARSR FAMILY"/>
    <property type="match status" value="1"/>
</dbReference>
<dbReference type="CDD" id="cd00090">
    <property type="entry name" value="HTH_ARSR"/>
    <property type="match status" value="1"/>
</dbReference>
<keyword evidence="3" id="KW-0804">Transcription</keyword>
<dbReference type="InterPro" id="IPR011991">
    <property type="entry name" value="ArsR-like_HTH"/>
</dbReference>
<dbReference type="PRINTS" id="PR00778">
    <property type="entry name" value="HTHARSR"/>
</dbReference>
<feature type="domain" description="HTH arsR-type" evidence="4">
    <location>
        <begin position="6"/>
        <end position="101"/>
    </location>
</feature>
<dbReference type="SMART" id="SM00418">
    <property type="entry name" value="HTH_ARSR"/>
    <property type="match status" value="1"/>
</dbReference>
<dbReference type="GO" id="GO:0003700">
    <property type="term" value="F:DNA-binding transcription factor activity"/>
    <property type="evidence" value="ECO:0007669"/>
    <property type="project" value="InterPro"/>
</dbReference>
<sequence length="114" mass="12279">MMASPDDANADGQTAERLAALAHPTRLRILRELSDQPACCCKEVVARLDLAQSTVSQHLKVLVAAGLVRYTPDKQRSHYSLDRVALKKLSGALQGFVDCCCTADTCQNPGKPLA</sequence>
<dbReference type="InterPro" id="IPR001845">
    <property type="entry name" value="HTH_ArsR_DNA-bd_dom"/>
</dbReference>
<evidence type="ECO:0000256" key="3">
    <source>
        <dbReference type="ARBA" id="ARBA00023163"/>
    </source>
</evidence>
<accession>A0A8J7R277</accession>
<dbReference type="AlphaFoldDB" id="A0A8J7R277"/>
<dbReference type="InterPro" id="IPR036390">
    <property type="entry name" value="WH_DNA-bd_sf"/>
</dbReference>
<dbReference type="InterPro" id="IPR051081">
    <property type="entry name" value="HTH_MetalResp_TranReg"/>
</dbReference>
<dbReference type="Gene3D" id="1.10.10.10">
    <property type="entry name" value="Winged helix-like DNA-binding domain superfamily/Winged helix DNA-binding domain"/>
    <property type="match status" value="1"/>
</dbReference>
<evidence type="ECO:0000313" key="5">
    <source>
        <dbReference type="EMBL" id="MBP0438976.1"/>
    </source>
</evidence>
<organism evidence="5 6">
    <name type="scientific">Tianweitania sediminis</name>
    <dbReference type="NCBI Taxonomy" id="1502156"/>
    <lineage>
        <taxon>Bacteria</taxon>
        <taxon>Pseudomonadati</taxon>
        <taxon>Pseudomonadota</taxon>
        <taxon>Alphaproteobacteria</taxon>
        <taxon>Hyphomicrobiales</taxon>
        <taxon>Phyllobacteriaceae</taxon>
        <taxon>Tianweitania</taxon>
    </lineage>
</organism>
<keyword evidence="6" id="KW-1185">Reference proteome</keyword>
<proteinExistence type="predicted"/>
<keyword evidence="2" id="KW-0238">DNA-binding</keyword>